<reference evidence="4" key="1">
    <citation type="journal article" date="2015" name="Nature">
        <title>Complex archaea that bridge the gap between prokaryotes and eukaryotes.</title>
        <authorList>
            <person name="Spang A."/>
            <person name="Saw J.H."/>
            <person name="Jorgensen S.L."/>
            <person name="Zaremba-Niedzwiedzka K."/>
            <person name="Martijn J."/>
            <person name="Lind A.E."/>
            <person name="van Eijk R."/>
            <person name="Schleper C."/>
            <person name="Guy L."/>
            <person name="Ettema T.J."/>
        </authorList>
    </citation>
    <scope>NUCLEOTIDE SEQUENCE</scope>
</reference>
<feature type="domain" description="Methyl-accepting transducer" evidence="3">
    <location>
        <begin position="377"/>
        <end position="573"/>
    </location>
</feature>
<feature type="transmembrane region" description="Helical" evidence="2">
    <location>
        <begin position="329"/>
        <end position="352"/>
    </location>
</feature>
<keyword evidence="2" id="KW-1133">Transmembrane helix</keyword>
<dbReference type="GO" id="GO:0016020">
    <property type="term" value="C:membrane"/>
    <property type="evidence" value="ECO:0007669"/>
    <property type="project" value="InterPro"/>
</dbReference>
<dbReference type="InterPro" id="IPR004089">
    <property type="entry name" value="MCPsignal_dom"/>
</dbReference>
<dbReference type="PROSITE" id="PS50111">
    <property type="entry name" value="CHEMOTAXIS_TRANSDUC_2"/>
    <property type="match status" value="1"/>
</dbReference>
<dbReference type="SMART" id="SM00283">
    <property type="entry name" value="MA"/>
    <property type="match status" value="1"/>
</dbReference>
<keyword evidence="1" id="KW-0807">Transducer</keyword>
<organism evidence="4">
    <name type="scientific">marine sediment metagenome</name>
    <dbReference type="NCBI Taxonomy" id="412755"/>
    <lineage>
        <taxon>unclassified sequences</taxon>
        <taxon>metagenomes</taxon>
        <taxon>ecological metagenomes</taxon>
    </lineage>
</organism>
<keyword evidence="2" id="KW-0472">Membrane</keyword>
<dbReference type="AlphaFoldDB" id="A0A0F9NIX0"/>
<dbReference type="EMBL" id="LAZR01003331">
    <property type="protein sequence ID" value="KKN19480.1"/>
    <property type="molecule type" value="Genomic_DNA"/>
</dbReference>
<keyword evidence="2" id="KW-0812">Transmembrane</keyword>
<dbReference type="PANTHER" id="PTHR32089">
    <property type="entry name" value="METHYL-ACCEPTING CHEMOTAXIS PROTEIN MCPB"/>
    <property type="match status" value="1"/>
</dbReference>
<dbReference type="SUPFAM" id="SSF58104">
    <property type="entry name" value="Methyl-accepting chemotaxis protein (MCP) signaling domain"/>
    <property type="match status" value="1"/>
</dbReference>
<evidence type="ECO:0000256" key="2">
    <source>
        <dbReference type="SAM" id="Phobius"/>
    </source>
</evidence>
<evidence type="ECO:0000256" key="1">
    <source>
        <dbReference type="ARBA" id="ARBA00023224"/>
    </source>
</evidence>
<dbReference type="Pfam" id="PF00015">
    <property type="entry name" value="MCPsignal"/>
    <property type="match status" value="1"/>
</dbReference>
<comment type="caution">
    <text evidence="4">The sequence shown here is derived from an EMBL/GenBank/DDBJ whole genome shotgun (WGS) entry which is preliminary data.</text>
</comment>
<feature type="transmembrane region" description="Helical" evidence="2">
    <location>
        <begin position="12"/>
        <end position="33"/>
    </location>
</feature>
<sequence>MIGFKWITRRSLRVKFSAIFAIIGLVFGALVFFNLSSNENNKNDLNSLINNNLEKVKLADKILLMDARLTGAMKDFVIDPTNDSIWDIYLGYADQLDAALAAAKNLATDEEWQYFDDVSDANDALIAMEEWIFEKAADNYDEILNVWYGPYAANKSSYAGYLEQFYEWVDIMITPANFSSFSPWEINWALNLTQTAGNIKFLDALLTGSMQGLLFDPFNTELDAIYNQAANQLDGNLSQAIALTVNYTATVQTWFQGIDAANVDLINMEIWFISESQVNAVEILNVLNGPYAGNKTLYQDAIDNFYTVSSESLTKNTSESIVRIERDRIIALTLIIPMSFCLIISLVLTNIITQKIRKVLKITQQVEDQEALKTNKKKTSDELALLDDSIVTMKGVMDSALNVSVNVSNMATELAASSSEVNAASEEISMSTQEMTDITRQIMQSSNEISNIMNIITNVSEQTNLLALNASIEAGRAGEQGRGFAVVADEVRKLAEESKNAVRNSKEKVGDIVNKIRLTYDSMQGISASAEQQTASMEEITATANKLGELAEDLKQSLMNKQKIKITKKIRKS</sequence>
<dbReference type="Gene3D" id="1.10.287.950">
    <property type="entry name" value="Methyl-accepting chemotaxis protein"/>
    <property type="match status" value="1"/>
</dbReference>
<name>A0A0F9NIX0_9ZZZZ</name>
<dbReference type="PANTHER" id="PTHR32089:SF112">
    <property type="entry name" value="LYSOZYME-LIKE PROTEIN-RELATED"/>
    <property type="match status" value="1"/>
</dbReference>
<dbReference type="GO" id="GO:0007165">
    <property type="term" value="P:signal transduction"/>
    <property type="evidence" value="ECO:0007669"/>
    <property type="project" value="UniProtKB-KW"/>
</dbReference>
<evidence type="ECO:0000313" key="4">
    <source>
        <dbReference type="EMBL" id="KKN19480.1"/>
    </source>
</evidence>
<gene>
    <name evidence="4" type="ORF">LCGC14_0945340</name>
</gene>
<protein>
    <recommendedName>
        <fullName evidence="3">Methyl-accepting transducer domain-containing protein</fullName>
    </recommendedName>
</protein>
<proteinExistence type="predicted"/>
<evidence type="ECO:0000259" key="3">
    <source>
        <dbReference type="PROSITE" id="PS50111"/>
    </source>
</evidence>
<accession>A0A0F9NIX0</accession>